<dbReference type="EMBL" id="JWIN03000009">
    <property type="protein sequence ID" value="KAB1273697.1"/>
    <property type="molecule type" value="Genomic_DNA"/>
</dbReference>
<name>A0A5N4DRJ9_CAMDR</name>
<dbReference type="AlphaFoldDB" id="A0A5N4DRJ9"/>
<reference evidence="2 3" key="1">
    <citation type="journal article" date="2019" name="Mol. Ecol. Resour.">
        <title>Improving Illumina assemblies with Hi-C and long reads: an example with the North African dromedary.</title>
        <authorList>
            <person name="Elbers J.P."/>
            <person name="Rogers M.F."/>
            <person name="Perelman P.L."/>
            <person name="Proskuryakova A.A."/>
            <person name="Serdyukova N.A."/>
            <person name="Johnson W.E."/>
            <person name="Horin P."/>
            <person name="Corander J."/>
            <person name="Murphy D."/>
            <person name="Burger P.A."/>
        </authorList>
    </citation>
    <scope>NUCLEOTIDE SEQUENCE [LARGE SCALE GENOMIC DNA]</scope>
    <source>
        <strain evidence="2">Drom800</strain>
        <tissue evidence="2">Blood</tissue>
    </source>
</reference>
<accession>A0A5N4DRJ9</accession>
<sequence>MSGGAERSFLSNPEPADGSCPTSVSSQSPCGRGSGLDCVPQNTCCSPDPRRYVDLEADGGGYAEVAGATEPPPGLTADFRPPGPRDNKFLLCESPRFLQADSSVSSTSSLPVLLTLTPPKAHQTPTQTSRCAQLGNSRVEPGSAFHEAVEVMPGLRSRQGLTHFVALARHLRADRLLSAANLSQDPVPPGGSWPPFLNDLGGGLPFPHTLANRSHKKTPDPRPQILVQDHTARQCFWDLNSGHLPPGAVLFSPFLPRTLQKRSSSVALHTCFQQMATTRQMTNSSHLRTCPPSSEAPRNVIRGRCGWMSLSWPSAHLSFTHCSLHLPRFSSARLHQPHSPTPFPHLSPFRVVLAGSLCPPRSQALELGCDAAGFYKEEGTWRGHRRRWAQPGLRCQGYRSRRDPTSPAGLKLLNSPTQIHWGGVVTATQEAQASARRGKPVSAYTQSEIFSLPRSQGLPNHAHPCSLQGQSPRRPQAASHLLQRAASHLLQRAGRKEAAAAPHRKPPPCRELRTLCNPLEPGARKDGAAWLESSGLLCASPQKSLLPPAESKRREDWAEWWGQDGCGFASVMEGGSAPRAGAVMPTVLSPAPRASVTPGKAAERQQKGDTAAPLAQQRSTLSSLASSPQALDMPVVEPMTTALQSASRRTHPSVTWQRTSEKLGNGTDWFPCGEEAGREHRGHRGAGRERVKAVSARPSVRRPLNSPEGAGERPISSSPSRPLRLPAPAK</sequence>
<proteinExistence type="predicted"/>
<feature type="region of interest" description="Disordered" evidence="1">
    <location>
        <begin position="455"/>
        <end position="474"/>
    </location>
</feature>
<feature type="compositionally biased region" description="Low complexity" evidence="1">
    <location>
        <begin position="716"/>
        <end position="730"/>
    </location>
</feature>
<evidence type="ECO:0000313" key="3">
    <source>
        <dbReference type="Proteomes" id="UP000299084"/>
    </source>
</evidence>
<feature type="compositionally biased region" description="Polar residues" evidence="1">
    <location>
        <begin position="641"/>
        <end position="658"/>
    </location>
</feature>
<feature type="compositionally biased region" description="Polar residues" evidence="1">
    <location>
        <begin position="20"/>
        <end position="29"/>
    </location>
</feature>
<gene>
    <name evidence="2" type="ORF">Cadr_000010684</name>
</gene>
<evidence type="ECO:0000256" key="1">
    <source>
        <dbReference type="SAM" id="MobiDB-lite"/>
    </source>
</evidence>
<feature type="region of interest" description="Disordered" evidence="1">
    <location>
        <begin position="1"/>
        <end position="35"/>
    </location>
</feature>
<organism evidence="2 3">
    <name type="scientific">Camelus dromedarius</name>
    <name type="common">Dromedary</name>
    <name type="synonym">Arabian camel</name>
    <dbReference type="NCBI Taxonomy" id="9838"/>
    <lineage>
        <taxon>Eukaryota</taxon>
        <taxon>Metazoa</taxon>
        <taxon>Chordata</taxon>
        <taxon>Craniata</taxon>
        <taxon>Vertebrata</taxon>
        <taxon>Euteleostomi</taxon>
        <taxon>Mammalia</taxon>
        <taxon>Eutheria</taxon>
        <taxon>Laurasiatheria</taxon>
        <taxon>Artiodactyla</taxon>
        <taxon>Tylopoda</taxon>
        <taxon>Camelidae</taxon>
        <taxon>Camelus</taxon>
    </lineage>
</organism>
<comment type="caution">
    <text evidence="2">The sequence shown here is derived from an EMBL/GenBank/DDBJ whole genome shotgun (WGS) entry which is preliminary data.</text>
</comment>
<protein>
    <submittedName>
        <fullName evidence="2">Uncharacterized protein</fullName>
    </submittedName>
</protein>
<dbReference type="Proteomes" id="UP000299084">
    <property type="component" value="Unassembled WGS sequence"/>
</dbReference>
<evidence type="ECO:0000313" key="2">
    <source>
        <dbReference type="EMBL" id="KAB1273697.1"/>
    </source>
</evidence>
<feature type="compositionally biased region" description="Polar residues" evidence="1">
    <location>
        <begin position="616"/>
        <end position="629"/>
    </location>
</feature>
<feature type="region of interest" description="Disordered" evidence="1">
    <location>
        <begin position="589"/>
        <end position="730"/>
    </location>
</feature>
<keyword evidence="3" id="KW-1185">Reference proteome</keyword>